<dbReference type="GO" id="GO:0005975">
    <property type="term" value="P:carbohydrate metabolic process"/>
    <property type="evidence" value="ECO:0007669"/>
    <property type="project" value="InterPro"/>
</dbReference>
<comment type="catalytic activity">
    <reaction evidence="1 15">
        <text>Cleaves type-1 transmembrane domains using a catalytic dyad composed of serine and histidine that are contributed by different transmembrane domains.</text>
        <dbReference type="EC" id="3.4.21.105"/>
    </reaction>
</comment>
<keyword evidence="10 15" id="KW-0720">Serine protease</keyword>
<comment type="caution">
    <text evidence="15">Lacks conserved residue(s) required for the propagation of feature annotation.</text>
</comment>
<feature type="transmembrane region" description="Helical" evidence="15">
    <location>
        <begin position="570"/>
        <end position="588"/>
    </location>
</feature>
<evidence type="ECO:0000256" key="13">
    <source>
        <dbReference type="ARBA" id="ARBA00023295"/>
    </source>
</evidence>
<dbReference type="InterPro" id="IPR022764">
    <property type="entry name" value="Peptidase_S54_rhomboid_dom"/>
</dbReference>
<keyword evidence="17" id="KW-0732">Signal</keyword>
<evidence type="ECO:0000256" key="16">
    <source>
        <dbReference type="SAM" id="MobiDB-lite"/>
    </source>
</evidence>
<name>A0A8K0MLX4_9ROSA</name>
<evidence type="ECO:0000256" key="2">
    <source>
        <dbReference type="ARBA" id="ARBA00004141"/>
    </source>
</evidence>
<dbReference type="Proteomes" id="UP000796880">
    <property type="component" value="Unassembled WGS sequence"/>
</dbReference>
<evidence type="ECO:0000256" key="6">
    <source>
        <dbReference type="ARBA" id="ARBA00022512"/>
    </source>
</evidence>
<comment type="caution">
    <text evidence="19">The sequence shown here is derived from an EMBL/GenBank/DDBJ whole genome shotgun (WGS) entry which is preliminary data.</text>
</comment>
<comment type="subcellular location">
    <subcellularLocation>
        <location evidence="2 15">Membrane</location>
        <topology evidence="2 15">Multi-pass membrane protein</topology>
    </subcellularLocation>
    <subcellularLocation>
        <location evidence="3">Secreted</location>
        <location evidence="3">Cell wall</location>
    </subcellularLocation>
</comment>
<evidence type="ECO:0000313" key="20">
    <source>
        <dbReference type="Proteomes" id="UP000796880"/>
    </source>
</evidence>
<evidence type="ECO:0000256" key="1">
    <source>
        <dbReference type="ARBA" id="ARBA00000156"/>
    </source>
</evidence>
<feature type="chain" id="PRO_5035444087" description="RHOMBOID-like protein" evidence="17">
    <location>
        <begin position="20"/>
        <end position="640"/>
    </location>
</feature>
<feature type="transmembrane region" description="Helical" evidence="15">
    <location>
        <begin position="546"/>
        <end position="564"/>
    </location>
</feature>
<keyword evidence="7 15" id="KW-0645">Protease</keyword>
<evidence type="ECO:0000256" key="4">
    <source>
        <dbReference type="ARBA" id="ARBA00008834"/>
    </source>
</evidence>
<feature type="signal peptide" evidence="17">
    <location>
        <begin position="1"/>
        <end position="19"/>
    </location>
</feature>
<dbReference type="InterPro" id="IPR035952">
    <property type="entry name" value="Rhomboid-like_sf"/>
</dbReference>
<feature type="transmembrane region" description="Helical" evidence="15">
    <location>
        <begin position="515"/>
        <end position="534"/>
    </location>
</feature>
<dbReference type="Pfam" id="PF01694">
    <property type="entry name" value="Rhomboid"/>
    <property type="match status" value="1"/>
</dbReference>
<dbReference type="GO" id="GO:0004252">
    <property type="term" value="F:serine-type endopeptidase activity"/>
    <property type="evidence" value="ECO:0007669"/>
    <property type="project" value="InterPro"/>
</dbReference>
<sequence length="640" mass="70737">MQGLLATLIVVGMVVWVKGNHLQPKAIPPNIIDVIQYGAIGNGVADDSQAFLEAWGAACGGSSNDPLMYIPAGKTFLLGPLKFQGPCRSPIVTVMVMGDIVAPTDIKAWIGHDLRTWIVFGNVNGLTVEGNGKIDGHGGVWWPQADKLVQRPSALAFEKCNDLKMVGLTHVNSPGSHIQVSGCNGVTMSNLNITAPASSPNTDGIDIGQSINVHILHSNIATASEAWETMEEQTPWNKYMYGTAPFKGLQMESGSKLGREDQDMQGIYTLKESSLRQLPTLSLLISIIVFADPFARTRHQQLKNAVAALAGQYKRVGYVMLRTSISGKERRRTHAAEMGRWSESPDVEKGRRTSGPPPPPPHFSAPTPEPWFSWIVPVIFLANIFMFVYSMYINNCPSKTGKDHCILYDPFKRFSFQPFHENPLLGPSTDTLRKMGALEKRLVVHENEAWRLLTCMWLHAGVIHLVTNMLSLIFIGIRLEQEFGFFRIGVLYVLSGFGGSLMSCLNLHLSDKPTISVGASGALFGLLGAMLSELITNWTIYANKCAALLTLIVIIAINLSFGFLPHVDNSAHIGGFISGFLLGFILLVRPQFGYVSRKYIPTGYDIKRKSKYKCYQYVLWVTALVLLIFFYAYCWLKLHE</sequence>
<evidence type="ECO:0000256" key="10">
    <source>
        <dbReference type="ARBA" id="ARBA00022825"/>
    </source>
</evidence>
<feature type="transmembrane region" description="Helical" evidence="15">
    <location>
        <begin position="617"/>
        <end position="638"/>
    </location>
</feature>
<keyword evidence="9 15" id="KW-0378">Hydrolase</keyword>
<evidence type="ECO:0000256" key="14">
    <source>
        <dbReference type="RuleBase" id="RU361169"/>
    </source>
</evidence>
<evidence type="ECO:0000256" key="3">
    <source>
        <dbReference type="ARBA" id="ARBA00004191"/>
    </source>
</evidence>
<dbReference type="OrthoDB" id="418595at2759"/>
<reference evidence="19" key="1">
    <citation type="submission" date="2020-03" db="EMBL/GenBank/DDBJ databases">
        <title>A high-quality chromosome-level genome assembly of a woody plant with both climbing and erect habits, Rhamnella rubrinervis.</title>
        <authorList>
            <person name="Lu Z."/>
            <person name="Yang Y."/>
            <person name="Zhu X."/>
            <person name="Sun Y."/>
        </authorList>
    </citation>
    <scope>NUCLEOTIDE SEQUENCE</scope>
    <source>
        <strain evidence="19">BYM</strain>
        <tissue evidence="19">Leaf</tissue>
    </source>
</reference>
<dbReference type="GO" id="GO:0006508">
    <property type="term" value="P:proteolysis"/>
    <property type="evidence" value="ECO:0007669"/>
    <property type="project" value="UniProtKB-KW"/>
</dbReference>
<gene>
    <name evidence="19" type="ORF">FNV43_RR06963</name>
</gene>
<keyword evidence="12 15" id="KW-0472">Membrane</keyword>
<dbReference type="PANTHER" id="PTHR22936:SF87">
    <property type="entry name" value="RHOMBOID-LIKE PROTEIN 5"/>
    <property type="match status" value="1"/>
</dbReference>
<comment type="function">
    <text evidence="15">Serine protease involved in intramembrane proteolysis.</text>
</comment>
<dbReference type="Pfam" id="PF00295">
    <property type="entry name" value="Glyco_hydro_28"/>
    <property type="match status" value="1"/>
</dbReference>
<dbReference type="PANTHER" id="PTHR22936">
    <property type="entry name" value="RHOMBOID-RELATED"/>
    <property type="match status" value="1"/>
</dbReference>
<dbReference type="Gene3D" id="1.20.1540.10">
    <property type="entry name" value="Rhomboid-like"/>
    <property type="match status" value="1"/>
</dbReference>
<dbReference type="SUPFAM" id="SSF51126">
    <property type="entry name" value="Pectin lyase-like"/>
    <property type="match status" value="1"/>
</dbReference>
<evidence type="ECO:0000256" key="9">
    <source>
        <dbReference type="ARBA" id="ARBA00022801"/>
    </source>
</evidence>
<feature type="region of interest" description="Disordered" evidence="16">
    <location>
        <begin position="329"/>
        <end position="363"/>
    </location>
</feature>
<keyword evidence="8 15" id="KW-0812">Transmembrane</keyword>
<evidence type="ECO:0000256" key="8">
    <source>
        <dbReference type="ARBA" id="ARBA00022692"/>
    </source>
</evidence>
<dbReference type="InterPro" id="IPR002610">
    <property type="entry name" value="Peptidase_S54_rhomboid-like"/>
</dbReference>
<dbReference type="GO" id="GO:0004650">
    <property type="term" value="F:polygalacturonase activity"/>
    <property type="evidence" value="ECO:0007669"/>
    <property type="project" value="InterPro"/>
</dbReference>
<evidence type="ECO:0000259" key="18">
    <source>
        <dbReference type="Pfam" id="PF01694"/>
    </source>
</evidence>
<evidence type="ECO:0000313" key="19">
    <source>
        <dbReference type="EMBL" id="KAF3450874.1"/>
    </source>
</evidence>
<dbReference type="SUPFAM" id="SSF144091">
    <property type="entry name" value="Rhomboid-like"/>
    <property type="match status" value="1"/>
</dbReference>
<protein>
    <recommendedName>
        <fullName evidence="15">RHOMBOID-like protein</fullName>
        <ecNumber evidence="14">3.2.1.-</ecNumber>
        <ecNumber evidence="15">3.4.21.105</ecNumber>
    </recommendedName>
</protein>
<evidence type="ECO:0000256" key="7">
    <source>
        <dbReference type="ARBA" id="ARBA00022670"/>
    </source>
</evidence>
<evidence type="ECO:0000256" key="5">
    <source>
        <dbReference type="ARBA" id="ARBA00009045"/>
    </source>
</evidence>
<comment type="similarity">
    <text evidence="5 15">Belongs to the peptidase S54 family.</text>
</comment>
<dbReference type="Gene3D" id="2.160.20.10">
    <property type="entry name" value="Single-stranded right-handed beta-helix, Pectin lyase-like"/>
    <property type="match status" value="1"/>
</dbReference>
<organism evidence="19 20">
    <name type="scientific">Rhamnella rubrinervis</name>
    <dbReference type="NCBI Taxonomy" id="2594499"/>
    <lineage>
        <taxon>Eukaryota</taxon>
        <taxon>Viridiplantae</taxon>
        <taxon>Streptophyta</taxon>
        <taxon>Embryophyta</taxon>
        <taxon>Tracheophyta</taxon>
        <taxon>Spermatophyta</taxon>
        <taxon>Magnoliopsida</taxon>
        <taxon>eudicotyledons</taxon>
        <taxon>Gunneridae</taxon>
        <taxon>Pentapetalae</taxon>
        <taxon>rosids</taxon>
        <taxon>fabids</taxon>
        <taxon>Rosales</taxon>
        <taxon>Rhamnaceae</taxon>
        <taxon>rhamnoid group</taxon>
        <taxon>Rhamneae</taxon>
        <taxon>Rhamnella</taxon>
    </lineage>
</organism>
<keyword evidence="13 14" id="KW-0326">Glycosidase</keyword>
<comment type="similarity">
    <text evidence="4 14">Belongs to the glycosyl hydrolase 28 family.</text>
</comment>
<dbReference type="InterPro" id="IPR000743">
    <property type="entry name" value="Glyco_hydro_28"/>
</dbReference>
<dbReference type="GO" id="GO:0016020">
    <property type="term" value="C:membrane"/>
    <property type="evidence" value="ECO:0007669"/>
    <property type="project" value="UniProtKB-SubCell"/>
</dbReference>
<feature type="transmembrane region" description="Helical" evidence="15">
    <location>
        <begin position="371"/>
        <end position="392"/>
    </location>
</feature>
<evidence type="ECO:0000256" key="15">
    <source>
        <dbReference type="RuleBase" id="RU362115"/>
    </source>
</evidence>
<dbReference type="GO" id="GO:0005794">
    <property type="term" value="C:Golgi apparatus"/>
    <property type="evidence" value="ECO:0007669"/>
    <property type="project" value="UniProtKB-ARBA"/>
</dbReference>
<dbReference type="EC" id="3.2.1.-" evidence="14"/>
<evidence type="ECO:0000256" key="11">
    <source>
        <dbReference type="ARBA" id="ARBA00022989"/>
    </source>
</evidence>
<dbReference type="InterPro" id="IPR011050">
    <property type="entry name" value="Pectin_lyase_fold/virulence"/>
</dbReference>
<evidence type="ECO:0000256" key="12">
    <source>
        <dbReference type="ARBA" id="ARBA00023136"/>
    </source>
</evidence>
<feature type="domain" description="Peptidase S54 rhomboid" evidence="18">
    <location>
        <begin position="447"/>
        <end position="587"/>
    </location>
</feature>
<dbReference type="FunFam" id="1.20.1540.10:FF:000019">
    <property type="entry name" value="RHOMBOID-like protein"/>
    <property type="match status" value="1"/>
</dbReference>
<accession>A0A8K0MLX4</accession>
<dbReference type="InterPro" id="IPR012334">
    <property type="entry name" value="Pectin_lyas_fold"/>
</dbReference>
<keyword evidence="6" id="KW-0964">Secreted</keyword>
<evidence type="ECO:0000256" key="17">
    <source>
        <dbReference type="SAM" id="SignalP"/>
    </source>
</evidence>
<dbReference type="EMBL" id="VOIH02000003">
    <property type="protein sequence ID" value="KAF3450874.1"/>
    <property type="molecule type" value="Genomic_DNA"/>
</dbReference>
<dbReference type="EC" id="3.4.21.105" evidence="15"/>
<keyword evidence="11 15" id="KW-1133">Transmembrane helix</keyword>
<keyword evidence="6" id="KW-0134">Cell wall</keyword>
<proteinExistence type="inferred from homology"/>
<feature type="transmembrane region" description="Helical" evidence="15">
    <location>
        <begin position="489"/>
        <end position="509"/>
    </location>
</feature>
<keyword evidence="20" id="KW-1185">Reference proteome</keyword>
<dbReference type="AlphaFoldDB" id="A0A8K0MLX4"/>